<dbReference type="OrthoDB" id="9792539at2"/>
<dbReference type="Proteomes" id="UP000238196">
    <property type="component" value="Unassembled WGS sequence"/>
</dbReference>
<comment type="similarity">
    <text evidence="3">Belongs to the HAD-like hydrolase superfamily. SerB family.</text>
</comment>
<evidence type="ECO:0000256" key="7">
    <source>
        <dbReference type="ARBA" id="ARBA00022723"/>
    </source>
</evidence>
<dbReference type="UniPathway" id="UPA00135">
    <property type="reaction ID" value="UER00198"/>
</dbReference>
<keyword evidence="8" id="KW-0378">Hydrolase</keyword>
<dbReference type="GO" id="GO:0036424">
    <property type="term" value="F:L-phosphoserine phosphatase activity"/>
    <property type="evidence" value="ECO:0007669"/>
    <property type="project" value="InterPro"/>
</dbReference>
<evidence type="ECO:0000256" key="13">
    <source>
        <dbReference type="ARBA" id="ARBA00048523"/>
    </source>
</evidence>
<evidence type="ECO:0000256" key="9">
    <source>
        <dbReference type="ARBA" id="ARBA00022842"/>
    </source>
</evidence>
<evidence type="ECO:0000256" key="12">
    <source>
        <dbReference type="ARBA" id="ARBA00048138"/>
    </source>
</evidence>
<evidence type="ECO:0000256" key="4">
    <source>
        <dbReference type="ARBA" id="ARBA00012640"/>
    </source>
</evidence>
<name>A0A2S5KIU4_9PROT</name>
<evidence type="ECO:0000256" key="5">
    <source>
        <dbReference type="ARBA" id="ARBA00015196"/>
    </source>
</evidence>
<dbReference type="Pfam" id="PF00702">
    <property type="entry name" value="Hydrolase"/>
    <property type="match status" value="1"/>
</dbReference>
<organism evidence="15 16">
    <name type="scientific">Proteobacteria bacterium 228</name>
    <dbReference type="NCBI Taxonomy" id="2083153"/>
    <lineage>
        <taxon>Bacteria</taxon>
        <taxon>Pseudomonadati</taxon>
        <taxon>Pseudomonadota</taxon>
    </lineage>
</organism>
<evidence type="ECO:0000313" key="16">
    <source>
        <dbReference type="Proteomes" id="UP000238196"/>
    </source>
</evidence>
<keyword evidence="6" id="KW-0028">Amino-acid biosynthesis</keyword>
<keyword evidence="9" id="KW-0460">Magnesium</keyword>
<dbReference type="NCBIfam" id="TIGR01488">
    <property type="entry name" value="HAD-SF-IB"/>
    <property type="match status" value="1"/>
</dbReference>
<evidence type="ECO:0000313" key="15">
    <source>
        <dbReference type="EMBL" id="PPC74429.1"/>
    </source>
</evidence>
<dbReference type="Gene3D" id="3.40.50.1000">
    <property type="entry name" value="HAD superfamily/HAD-like"/>
    <property type="match status" value="1"/>
</dbReference>
<dbReference type="GO" id="GO:0006564">
    <property type="term" value="P:L-serine biosynthetic process"/>
    <property type="evidence" value="ECO:0007669"/>
    <property type="project" value="UniProtKB-KW"/>
</dbReference>
<keyword evidence="7" id="KW-0479">Metal-binding</keyword>
<dbReference type="SFLD" id="SFLDF00029">
    <property type="entry name" value="phosphoserine_phosphatase"/>
    <property type="match status" value="1"/>
</dbReference>
<sequence>MQPNQAHSSDNPVLASDCWMLTLMAPSLGAAAIEDAVELAKHFGLSLQSSVLPDSEQHAVLSLQGQLADREGFKSAILALSDALRVDIVLQDADTFNEEYGLACFDMDSTLIKAEVIDELAKEAGIGEQVAAITEEAMQGLIDFRESFTRRMALLNGLDESVLEIIAARLQLMDGAELLFAGLQQRGIKTAILSGGFTYFARMLQRRLGIDHICANELNVVDGKVTGKVLEPIVDAQVKADTLEQLAVELQLPLRRVIAVGDGANDLKMLAKAGLGVAFRAKPLVRSSANYAVSACGLDAILQLIGPR</sequence>
<dbReference type="SFLD" id="SFLDS00003">
    <property type="entry name" value="Haloacid_Dehalogenase"/>
    <property type="match status" value="1"/>
</dbReference>
<evidence type="ECO:0000256" key="6">
    <source>
        <dbReference type="ARBA" id="ARBA00022605"/>
    </source>
</evidence>
<feature type="active site" description="Proton donor" evidence="14">
    <location>
        <position position="108"/>
    </location>
</feature>
<dbReference type="GO" id="GO:0005737">
    <property type="term" value="C:cytoplasm"/>
    <property type="evidence" value="ECO:0007669"/>
    <property type="project" value="TreeGrafter"/>
</dbReference>
<dbReference type="SFLD" id="SFLDG01136">
    <property type="entry name" value="C1.6:_Phosphoserine_Phosphatas"/>
    <property type="match status" value="1"/>
</dbReference>
<evidence type="ECO:0000256" key="8">
    <source>
        <dbReference type="ARBA" id="ARBA00022801"/>
    </source>
</evidence>
<dbReference type="InterPro" id="IPR036412">
    <property type="entry name" value="HAD-like_sf"/>
</dbReference>
<dbReference type="InterPro" id="IPR023214">
    <property type="entry name" value="HAD_sf"/>
</dbReference>
<evidence type="ECO:0000256" key="14">
    <source>
        <dbReference type="PIRSR" id="PIRSR604469-1"/>
    </source>
</evidence>
<proteinExistence type="inferred from homology"/>
<dbReference type="PANTHER" id="PTHR43344:SF2">
    <property type="entry name" value="PHOSPHOSERINE PHOSPHATASE"/>
    <property type="match status" value="1"/>
</dbReference>
<feature type="active site" description="Nucleophile" evidence="14">
    <location>
        <position position="106"/>
    </location>
</feature>
<comment type="catalytic activity">
    <reaction evidence="12">
        <text>O-phospho-L-serine + H2O = L-serine + phosphate</text>
        <dbReference type="Rhea" id="RHEA:21208"/>
        <dbReference type="ChEBI" id="CHEBI:15377"/>
        <dbReference type="ChEBI" id="CHEBI:33384"/>
        <dbReference type="ChEBI" id="CHEBI:43474"/>
        <dbReference type="ChEBI" id="CHEBI:57524"/>
        <dbReference type="EC" id="3.1.3.3"/>
    </reaction>
</comment>
<dbReference type="NCBIfam" id="TIGR00338">
    <property type="entry name" value="serB"/>
    <property type="match status" value="1"/>
</dbReference>
<keyword evidence="10" id="KW-0718">Serine biosynthesis</keyword>
<evidence type="ECO:0000256" key="2">
    <source>
        <dbReference type="ARBA" id="ARBA00005135"/>
    </source>
</evidence>
<dbReference type="AlphaFoldDB" id="A0A2S5KIU4"/>
<evidence type="ECO:0000256" key="1">
    <source>
        <dbReference type="ARBA" id="ARBA00001946"/>
    </source>
</evidence>
<evidence type="ECO:0000256" key="3">
    <source>
        <dbReference type="ARBA" id="ARBA00009184"/>
    </source>
</evidence>
<dbReference type="GO" id="GO:0000287">
    <property type="term" value="F:magnesium ion binding"/>
    <property type="evidence" value="ECO:0007669"/>
    <property type="project" value="TreeGrafter"/>
</dbReference>
<protein>
    <recommendedName>
        <fullName evidence="5">Phosphoserine phosphatase</fullName>
        <ecNumber evidence="4">3.1.3.3</ecNumber>
    </recommendedName>
    <alternativeName>
        <fullName evidence="11">O-phosphoserine phosphohydrolase</fullName>
    </alternativeName>
</protein>
<comment type="cofactor">
    <cofactor evidence="1">
        <name>Mg(2+)</name>
        <dbReference type="ChEBI" id="CHEBI:18420"/>
    </cofactor>
</comment>
<dbReference type="SUPFAM" id="SSF56784">
    <property type="entry name" value="HAD-like"/>
    <property type="match status" value="1"/>
</dbReference>
<reference evidence="15 16" key="1">
    <citation type="submission" date="2018-02" db="EMBL/GenBank/DDBJ databases">
        <title>novel marine gammaproteobacteria from coastal saline agro ecosystem.</title>
        <authorList>
            <person name="Krishnan R."/>
            <person name="Ramesh Kumar N."/>
        </authorList>
    </citation>
    <scope>NUCLEOTIDE SEQUENCE [LARGE SCALE GENOMIC DNA]</scope>
    <source>
        <strain evidence="15 16">228</strain>
    </source>
</reference>
<dbReference type="PANTHER" id="PTHR43344">
    <property type="entry name" value="PHOSPHOSERINE PHOSPHATASE"/>
    <property type="match status" value="1"/>
</dbReference>
<evidence type="ECO:0000256" key="10">
    <source>
        <dbReference type="ARBA" id="ARBA00023299"/>
    </source>
</evidence>
<dbReference type="InterPro" id="IPR050582">
    <property type="entry name" value="HAD-like_SerB"/>
</dbReference>
<dbReference type="InterPro" id="IPR004469">
    <property type="entry name" value="PSP"/>
</dbReference>
<dbReference type="EMBL" id="PRLP01000148">
    <property type="protein sequence ID" value="PPC74429.1"/>
    <property type="molecule type" value="Genomic_DNA"/>
</dbReference>
<dbReference type="EC" id="3.1.3.3" evidence="4"/>
<evidence type="ECO:0000256" key="11">
    <source>
        <dbReference type="ARBA" id="ARBA00031693"/>
    </source>
</evidence>
<comment type="catalytic activity">
    <reaction evidence="13">
        <text>O-phospho-D-serine + H2O = D-serine + phosphate</text>
        <dbReference type="Rhea" id="RHEA:24873"/>
        <dbReference type="ChEBI" id="CHEBI:15377"/>
        <dbReference type="ChEBI" id="CHEBI:35247"/>
        <dbReference type="ChEBI" id="CHEBI:43474"/>
        <dbReference type="ChEBI" id="CHEBI:58680"/>
        <dbReference type="EC" id="3.1.3.3"/>
    </reaction>
</comment>
<comment type="pathway">
    <text evidence="2">Amino-acid biosynthesis; L-serine biosynthesis; L-serine from 3-phospho-D-glycerate: step 3/3.</text>
</comment>
<dbReference type="SFLD" id="SFLDG01137">
    <property type="entry name" value="C1.6.1:_Phosphoserine_Phosphat"/>
    <property type="match status" value="1"/>
</dbReference>
<dbReference type="CDD" id="cd07500">
    <property type="entry name" value="HAD_PSP"/>
    <property type="match status" value="1"/>
</dbReference>
<accession>A0A2S5KIU4</accession>
<comment type="caution">
    <text evidence="15">The sequence shown here is derived from an EMBL/GenBank/DDBJ whole genome shotgun (WGS) entry which is preliminary data.</text>
</comment>
<gene>
    <name evidence="15" type="primary">serB</name>
    <name evidence="15" type="ORF">C4K68_26200</name>
</gene>